<dbReference type="CDD" id="cd06547">
    <property type="entry name" value="GH85_ENGase"/>
    <property type="match status" value="1"/>
</dbReference>
<dbReference type="InterPro" id="IPR013783">
    <property type="entry name" value="Ig-like_fold"/>
</dbReference>
<protein>
    <submittedName>
        <fullName evidence="6">Discoidin domain-containing protein</fullName>
    </submittedName>
</protein>
<evidence type="ECO:0000259" key="3">
    <source>
        <dbReference type="PROSITE" id="PS50022"/>
    </source>
</evidence>
<reference evidence="6" key="2">
    <citation type="submission" date="2021-04" db="EMBL/GenBank/DDBJ databases">
        <authorList>
            <person name="Gilroy R."/>
        </authorList>
    </citation>
    <scope>NUCLEOTIDE SEQUENCE</scope>
    <source>
        <strain evidence="6">CHK193-4272</strain>
    </source>
</reference>
<dbReference type="PANTHER" id="PTHR13246:SF1">
    <property type="entry name" value="CYTOSOLIC ENDO-BETA-N-ACETYLGLUCOSAMINIDASE"/>
    <property type="match status" value="1"/>
</dbReference>
<dbReference type="SUPFAM" id="SSF49299">
    <property type="entry name" value="PKD domain"/>
    <property type="match status" value="1"/>
</dbReference>
<dbReference type="InterPro" id="IPR000421">
    <property type="entry name" value="FA58C"/>
</dbReference>
<dbReference type="Gene3D" id="3.20.20.80">
    <property type="entry name" value="Glycosidases"/>
    <property type="match status" value="1"/>
</dbReference>
<dbReference type="Proteomes" id="UP000886808">
    <property type="component" value="Unassembled WGS sequence"/>
</dbReference>
<dbReference type="Pfam" id="PF21910">
    <property type="entry name" value="GH85_C"/>
    <property type="match status" value="1"/>
</dbReference>
<dbReference type="GO" id="GO:0033925">
    <property type="term" value="F:mannosyl-glycoprotein endo-beta-N-acetylglucosaminidase activity"/>
    <property type="evidence" value="ECO:0007669"/>
    <property type="project" value="InterPro"/>
</dbReference>
<evidence type="ECO:0000259" key="4">
    <source>
        <dbReference type="PROSITE" id="PS50093"/>
    </source>
</evidence>
<evidence type="ECO:0000259" key="5">
    <source>
        <dbReference type="PROSITE" id="PS50835"/>
    </source>
</evidence>
<dbReference type="InterPro" id="IPR000601">
    <property type="entry name" value="PKD_dom"/>
</dbReference>
<accession>A0A9D1PIY2</accession>
<dbReference type="PROSITE" id="PS50835">
    <property type="entry name" value="IG_LIKE"/>
    <property type="match status" value="1"/>
</dbReference>
<keyword evidence="1" id="KW-0326">Glycosidase</keyword>
<dbReference type="InterPro" id="IPR005201">
    <property type="entry name" value="TIM_ENGase"/>
</dbReference>
<dbReference type="CDD" id="cd00146">
    <property type="entry name" value="PKD"/>
    <property type="match status" value="1"/>
</dbReference>
<dbReference type="EMBL" id="DXIE01000034">
    <property type="protein sequence ID" value="HIV62379.1"/>
    <property type="molecule type" value="Genomic_DNA"/>
</dbReference>
<feature type="domain" description="F5/8 type C" evidence="3">
    <location>
        <begin position="784"/>
        <end position="928"/>
    </location>
</feature>
<dbReference type="InterPro" id="IPR054110">
    <property type="entry name" value="EndoD-like_D2"/>
</dbReference>
<name>A0A9D1PIY2_9FIRM</name>
<dbReference type="PROSITE" id="PS50022">
    <property type="entry name" value="FA58C_3"/>
    <property type="match status" value="1"/>
</dbReference>
<evidence type="ECO:0000313" key="6">
    <source>
        <dbReference type="EMBL" id="HIV62379.1"/>
    </source>
</evidence>
<dbReference type="AlphaFoldDB" id="A0A9D1PIY2"/>
<evidence type="ECO:0000256" key="1">
    <source>
        <dbReference type="ARBA" id="ARBA00023295"/>
    </source>
</evidence>
<dbReference type="Pfam" id="PF00801">
    <property type="entry name" value="PKD"/>
    <property type="match status" value="1"/>
</dbReference>
<evidence type="ECO:0000256" key="2">
    <source>
        <dbReference type="SAM" id="SignalP"/>
    </source>
</evidence>
<dbReference type="Pfam" id="PF03644">
    <property type="entry name" value="Glyco_hydro_85"/>
    <property type="match status" value="1"/>
</dbReference>
<feature type="domain" description="PKD" evidence="4">
    <location>
        <begin position="704"/>
        <end position="772"/>
    </location>
</feature>
<dbReference type="InterPro" id="IPR022409">
    <property type="entry name" value="PKD/Chitinase_dom"/>
</dbReference>
<dbReference type="Pfam" id="PF00754">
    <property type="entry name" value="F5_F8_type_C"/>
    <property type="match status" value="1"/>
</dbReference>
<proteinExistence type="predicted"/>
<keyword evidence="2" id="KW-0732">Signal</keyword>
<feature type="chain" id="PRO_5039411025" evidence="2">
    <location>
        <begin position="28"/>
        <end position="928"/>
    </location>
</feature>
<dbReference type="PANTHER" id="PTHR13246">
    <property type="entry name" value="ENDO BETA N-ACETYLGLUCOSAMINIDASE"/>
    <property type="match status" value="1"/>
</dbReference>
<reference evidence="6" key="1">
    <citation type="journal article" date="2021" name="PeerJ">
        <title>Extensive microbial diversity within the chicken gut microbiome revealed by metagenomics and culture.</title>
        <authorList>
            <person name="Gilroy R."/>
            <person name="Ravi A."/>
            <person name="Getino M."/>
            <person name="Pursley I."/>
            <person name="Horton D.L."/>
            <person name="Alikhan N.F."/>
            <person name="Baker D."/>
            <person name="Gharbi K."/>
            <person name="Hall N."/>
            <person name="Watson M."/>
            <person name="Adriaenssens E.M."/>
            <person name="Foster-Nyarko E."/>
            <person name="Jarju S."/>
            <person name="Secka A."/>
            <person name="Antonio M."/>
            <person name="Oren A."/>
            <person name="Chaudhuri R.R."/>
            <person name="La Ragione R."/>
            <person name="Hildebrand F."/>
            <person name="Pallen M.J."/>
        </authorList>
    </citation>
    <scope>NUCLEOTIDE SEQUENCE</scope>
    <source>
        <strain evidence="6">CHK193-4272</strain>
    </source>
</reference>
<dbReference type="SUPFAM" id="SSF49785">
    <property type="entry name" value="Galactose-binding domain-like"/>
    <property type="match status" value="1"/>
</dbReference>
<keyword evidence="1" id="KW-0378">Hydrolase</keyword>
<gene>
    <name evidence="6" type="ORF">H9746_06025</name>
</gene>
<comment type="caution">
    <text evidence="6">The sequence shown here is derived from an EMBL/GenBank/DDBJ whole genome shotgun (WGS) entry which is preliminary data.</text>
</comment>
<dbReference type="GO" id="GO:0005829">
    <property type="term" value="C:cytosol"/>
    <property type="evidence" value="ECO:0007669"/>
    <property type="project" value="UniProtKB-SubCell"/>
</dbReference>
<dbReference type="SMART" id="SM00089">
    <property type="entry name" value="PKD"/>
    <property type="match status" value="1"/>
</dbReference>
<sequence>MEFKKHAKKITVLSVIASMCICSTACSSSSTYGLNKTSSAIEITEENTNTTLVMNNQPESSYWFPEQLLSWNAKEDKDILHNISHVPLAKRVDTENLQTVNETQNKDTKVMAISIMNSSTSGNAPHGLNVVDCNTFTYWQYVDMLVYWGGSSGEGLIVPPSPDVTDAAHKNGVPVIGTVFFPQNVAGGKIEWLDTFLTQDEDKNFPMADKLIEVAQTYGFDGWFINQETDNEKNGGLTPEYAQKMQEFIKQFKEKAPELELVWYDSMTKDGEMDWQNALTEKNITFMQDDEGNKVADDMFLNFWWTEDKYADEKLLEKSAELANQTGIDPYDLYAGIDVQANGYTTPVKWDLFAKEDGTTHTSLGLYCPSWAYSSASDMEDFIKKETALWVNDKGNPSISKADNEGEQWRGVSSYVVERSAITSTPFVTNFSLGNGYSFFREGEQVSKLDWNNRSLSDILPTYRFIMEHEGDNELTATFDVANAWYGGNSLKLRGKMQADKTSEIMLYSADLPLTKTTKWTSTLKATSETQLNLVLTLDDGSEQVIKADKNIGEDWTTVSFDVSKFAGKNVRKISYSIKTAETSDNYELYFGNISVYEQEEIKNAEISNLKIDDFVFDEDAMYAGVRLSWESKGNAPYYEVYRINENNTRSLLGVSNTNVFYINTLPRTDDTNNSTFEVVPVDLLQKQGKAIKVDMKWPDNSLPKADFIASKTFVAPNENITLQCNGSANIEEVSWSLEGASEEKLQGETVTVSYPKEGTYDVTVNVKNKSGKDEKTIKGFIVVSNEAANIQSISNGKNASASSYVNENEAPKFALDGDKTKKWCATGTPPHEIIIDLGGVHTVSEVVISHAEAGGESPDMNTKAYTISVSEDGVNYTEVVNITRNSLGETKDTFAPQKAKFVKLQITKPTQGSDSAARIYEVEVFGV</sequence>
<organism evidence="6 7">
    <name type="scientific">Candidatus Butyricicoccus avistercoris</name>
    <dbReference type="NCBI Taxonomy" id="2838518"/>
    <lineage>
        <taxon>Bacteria</taxon>
        <taxon>Bacillati</taxon>
        <taxon>Bacillota</taxon>
        <taxon>Clostridia</taxon>
        <taxon>Eubacteriales</taxon>
        <taxon>Butyricicoccaceae</taxon>
        <taxon>Butyricicoccus</taxon>
    </lineage>
</organism>
<dbReference type="InterPro" id="IPR008979">
    <property type="entry name" value="Galactose-bd-like_sf"/>
</dbReference>
<dbReference type="PROSITE" id="PS50093">
    <property type="entry name" value="PKD"/>
    <property type="match status" value="1"/>
</dbReference>
<feature type="domain" description="Ig-like" evidence="5">
    <location>
        <begin position="704"/>
        <end position="779"/>
    </location>
</feature>
<dbReference type="InterPro" id="IPR007110">
    <property type="entry name" value="Ig-like_dom"/>
</dbReference>
<dbReference type="InterPro" id="IPR035986">
    <property type="entry name" value="PKD_dom_sf"/>
</dbReference>
<dbReference type="Gene3D" id="2.60.40.10">
    <property type="entry name" value="Immunoglobulins"/>
    <property type="match status" value="2"/>
</dbReference>
<dbReference type="InterPro" id="IPR032979">
    <property type="entry name" value="ENGase"/>
</dbReference>
<dbReference type="Gene3D" id="2.60.120.260">
    <property type="entry name" value="Galactose-binding domain-like"/>
    <property type="match status" value="2"/>
</dbReference>
<feature type="signal peptide" evidence="2">
    <location>
        <begin position="1"/>
        <end position="27"/>
    </location>
</feature>
<evidence type="ECO:0000313" key="7">
    <source>
        <dbReference type="Proteomes" id="UP000886808"/>
    </source>
</evidence>